<dbReference type="RefSeq" id="XP_042994055.1">
    <property type="nucleotide sequence ID" value="XM_043138121.1"/>
</dbReference>
<reference evidence="6" key="1">
    <citation type="submission" date="2020-03" db="EMBL/GenBank/DDBJ databases">
        <title>A mixture of massive structural variations and highly conserved coding sequences in Ustilaginoidea virens genome.</title>
        <authorList>
            <person name="Zhang K."/>
            <person name="Zhao Z."/>
            <person name="Zhang Z."/>
            <person name="Li Y."/>
            <person name="Hsiang T."/>
            <person name="Sun W."/>
        </authorList>
    </citation>
    <scope>NUCLEOTIDE SEQUENCE</scope>
    <source>
        <strain evidence="6">UV-8b</strain>
    </source>
</reference>
<dbReference type="AlphaFoldDB" id="A0A8E5ME95"/>
<dbReference type="InterPro" id="IPR001128">
    <property type="entry name" value="Cyt_P450"/>
</dbReference>
<feature type="transmembrane region" description="Helical" evidence="5">
    <location>
        <begin position="6"/>
        <end position="29"/>
    </location>
</feature>
<dbReference type="CDD" id="cd11060">
    <property type="entry name" value="CYP57A1-like"/>
    <property type="match status" value="1"/>
</dbReference>
<feature type="transmembrane region" description="Helical" evidence="5">
    <location>
        <begin position="217"/>
        <end position="238"/>
    </location>
</feature>
<gene>
    <name evidence="6" type="ORF">UV8b_00623</name>
</gene>
<dbReference type="GO" id="GO:0004497">
    <property type="term" value="F:monooxygenase activity"/>
    <property type="evidence" value="ECO:0007669"/>
    <property type="project" value="InterPro"/>
</dbReference>
<dbReference type="SUPFAM" id="SSF48264">
    <property type="entry name" value="Cytochrome P450"/>
    <property type="match status" value="1"/>
</dbReference>
<dbReference type="InterPro" id="IPR036396">
    <property type="entry name" value="Cyt_P450_sf"/>
</dbReference>
<feature type="binding site" description="axial binding residue" evidence="4">
    <location>
        <position position="439"/>
    </location>
    <ligand>
        <name>heme</name>
        <dbReference type="ChEBI" id="CHEBI:30413"/>
    </ligand>
    <ligandPart>
        <name>Fe</name>
        <dbReference type="ChEBI" id="CHEBI:18248"/>
    </ligandPart>
</feature>
<evidence type="ECO:0008006" key="8">
    <source>
        <dbReference type="Google" id="ProtNLM"/>
    </source>
</evidence>
<dbReference type="PANTHER" id="PTHR24305:SF168">
    <property type="entry name" value="P450, PUTATIVE (EUROFUNG)-RELATED"/>
    <property type="match status" value="1"/>
</dbReference>
<keyword evidence="3 4" id="KW-0408">Iron</keyword>
<dbReference type="EMBL" id="CP072753">
    <property type="protein sequence ID" value="QUC16382.1"/>
    <property type="molecule type" value="Genomic_DNA"/>
</dbReference>
<dbReference type="OrthoDB" id="1470350at2759"/>
<dbReference type="PRINTS" id="PR00463">
    <property type="entry name" value="EP450I"/>
</dbReference>
<sequence length="493" mass="55464">MVVDSVLRGLSQSGCMQLFLIAVVLVSIVSSSRQYLRLRSFKGPFFASFSRLWLLRTVGSGNAYLHFWNVTQKYGSIARIGPNDLITSDPDLVKHMYGVRSEYRRSSWYHGMRFDPSRDNFLSLRNEGDHKKLRAKMAAGYSGREMHDIEAKIDQNIIRLRELLAKYADKGAAVDFAKKAQYFTLDVISDLAFSTPFGFVQTDSDVYKYIETVERTLPATMMTTVVPVLVTLLSLPLFKPAVPSMDTEEEASIAKSVAAERFGPQKKVHKDMLGSFVAHGLTQEEAESEILLQIVAGSDTTATAIRSTLLHIITTPRVLAKLQREIDGMGITTAVISDASARQMPFLQAVIKEGLRIFPPVVGLMSKQAPPGGDYWKGVFIPGGTRVGSCAWGIFRREDIWGQDSREFRPERWLESSPAALEKMESALDLIFSHGRWQCLGQSVALMELNKVFVQLLHHFQFSVCDPTNPWKIFDCGIFSQSEFYVRVERRHL</sequence>
<evidence type="ECO:0000313" key="7">
    <source>
        <dbReference type="Proteomes" id="UP000027002"/>
    </source>
</evidence>
<dbReference type="PRINTS" id="PR00385">
    <property type="entry name" value="P450"/>
</dbReference>
<evidence type="ECO:0000256" key="4">
    <source>
        <dbReference type="PIRSR" id="PIRSR602401-1"/>
    </source>
</evidence>
<keyword evidence="5" id="KW-1133">Transmembrane helix</keyword>
<protein>
    <recommendedName>
        <fullName evidence="8">Cytochrome P450</fullName>
    </recommendedName>
</protein>
<dbReference type="InterPro" id="IPR050121">
    <property type="entry name" value="Cytochrome_P450_monoxygenase"/>
</dbReference>
<keyword evidence="5" id="KW-0812">Transmembrane</keyword>
<organism evidence="6 7">
    <name type="scientific">Ustilaginoidea virens</name>
    <name type="common">Rice false smut fungus</name>
    <name type="synonym">Villosiclava virens</name>
    <dbReference type="NCBI Taxonomy" id="1159556"/>
    <lineage>
        <taxon>Eukaryota</taxon>
        <taxon>Fungi</taxon>
        <taxon>Dikarya</taxon>
        <taxon>Ascomycota</taxon>
        <taxon>Pezizomycotina</taxon>
        <taxon>Sordariomycetes</taxon>
        <taxon>Hypocreomycetidae</taxon>
        <taxon>Hypocreales</taxon>
        <taxon>Clavicipitaceae</taxon>
        <taxon>Ustilaginoidea</taxon>
    </lineage>
</organism>
<dbReference type="PANTHER" id="PTHR24305">
    <property type="entry name" value="CYTOCHROME P450"/>
    <property type="match status" value="1"/>
</dbReference>
<dbReference type="GO" id="GO:0016705">
    <property type="term" value="F:oxidoreductase activity, acting on paired donors, with incorporation or reduction of molecular oxygen"/>
    <property type="evidence" value="ECO:0007669"/>
    <property type="project" value="InterPro"/>
</dbReference>
<keyword evidence="5" id="KW-0472">Membrane</keyword>
<keyword evidence="2 4" id="KW-0479">Metal-binding</keyword>
<accession>A0A8E5ME95</accession>
<evidence type="ECO:0000256" key="3">
    <source>
        <dbReference type="ARBA" id="ARBA00023004"/>
    </source>
</evidence>
<dbReference type="GO" id="GO:0005506">
    <property type="term" value="F:iron ion binding"/>
    <property type="evidence" value="ECO:0007669"/>
    <property type="project" value="InterPro"/>
</dbReference>
<keyword evidence="7" id="KW-1185">Reference proteome</keyword>
<evidence type="ECO:0000256" key="2">
    <source>
        <dbReference type="ARBA" id="ARBA00022723"/>
    </source>
</evidence>
<dbReference type="KEGG" id="uvi:66061401"/>
<keyword evidence="1 4" id="KW-0349">Heme</keyword>
<dbReference type="InterPro" id="IPR002401">
    <property type="entry name" value="Cyt_P450_E_grp-I"/>
</dbReference>
<name>A0A8E5ME95_USTVR</name>
<evidence type="ECO:0000313" key="6">
    <source>
        <dbReference type="EMBL" id="QUC16382.1"/>
    </source>
</evidence>
<dbReference type="GeneID" id="66061401"/>
<evidence type="ECO:0000256" key="5">
    <source>
        <dbReference type="SAM" id="Phobius"/>
    </source>
</evidence>
<comment type="cofactor">
    <cofactor evidence="4">
        <name>heme</name>
        <dbReference type="ChEBI" id="CHEBI:30413"/>
    </cofactor>
</comment>
<dbReference type="Gene3D" id="1.10.630.10">
    <property type="entry name" value="Cytochrome P450"/>
    <property type="match status" value="1"/>
</dbReference>
<evidence type="ECO:0000256" key="1">
    <source>
        <dbReference type="ARBA" id="ARBA00022617"/>
    </source>
</evidence>
<dbReference type="Proteomes" id="UP000027002">
    <property type="component" value="Chromosome 1"/>
</dbReference>
<dbReference type="Pfam" id="PF00067">
    <property type="entry name" value="p450"/>
    <property type="match status" value="1"/>
</dbReference>
<proteinExistence type="predicted"/>
<dbReference type="GO" id="GO:0020037">
    <property type="term" value="F:heme binding"/>
    <property type="evidence" value="ECO:0007669"/>
    <property type="project" value="InterPro"/>
</dbReference>